<proteinExistence type="predicted"/>
<dbReference type="PANTHER" id="PTHR43196">
    <property type="entry name" value="SULFATE ADENYLYLTRANSFERASE SUBUNIT 2"/>
    <property type="match status" value="1"/>
</dbReference>
<dbReference type="PANTHER" id="PTHR43196:SF2">
    <property type="entry name" value="PHOSPHOADENOSINE PHOSPHOSULFATE REDUCTASE"/>
    <property type="match status" value="1"/>
</dbReference>
<dbReference type="Pfam" id="PF01507">
    <property type="entry name" value="PAPS_reduct"/>
    <property type="match status" value="1"/>
</dbReference>
<organism evidence="2 3">
    <name type="scientific">Caldibacillus debilis</name>
    <dbReference type="NCBI Taxonomy" id="301148"/>
    <lineage>
        <taxon>Bacteria</taxon>
        <taxon>Bacillati</taxon>
        <taxon>Bacillota</taxon>
        <taxon>Bacilli</taxon>
        <taxon>Bacillales</taxon>
        <taxon>Bacillaceae</taxon>
        <taxon>Caldibacillus</taxon>
    </lineage>
</organism>
<evidence type="ECO:0000313" key="2">
    <source>
        <dbReference type="EMBL" id="KYD22014.1"/>
    </source>
</evidence>
<dbReference type="InterPro" id="IPR017598">
    <property type="entry name" value="SulphurTrfase_DndC"/>
</dbReference>
<dbReference type="EMBL" id="LQYT01000015">
    <property type="protein sequence ID" value="KYD22014.1"/>
    <property type="molecule type" value="Genomic_DNA"/>
</dbReference>
<dbReference type="CDD" id="cd23947">
    <property type="entry name" value="PAPS_reductase-like_YbdN"/>
    <property type="match status" value="1"/>
</dbReference>
<dbReference type="AlphaFoldDB" id="A0A150MBT5"/>
<comment type="caution">
    <text evidence="2">The sequence shown here is derived from an EMBL/GenBank/DDBJ whole genome shotgun (WGS) entry which is preliminary data.</text>
</comment>
<name>A0A150MBT5_9BACI</name>
<dbReference type="STRING" id="301148.B4135_1519"/>
<dbReference type="GO" id="GO:0003824">
    <property type="term" value="F:catalytic activity"/>
    <property type="evidence" value="ECO:0007669"/>
    <property type="project" value="InterPro"/>
</dbReference>
<dbReference type="NCBIfam" id="NF005316">
    <property type="entry name" value="PRK06850.1"/>
    <property type="match status" value="1"/>
</dbReference>
<gene>
    <name evidence="2" type="ORF">B4135_1519</name>
</gene>
<dbReference type="Proteomes" id="UP000075683">
    <property type="component" value="Unassembled WGS sequence"/>
</dbReference>
<dbReference type="NCBIfam" id="TIGR03183">
    <property type="entry name" value="DNA_S_dndC"/>
    <property type="match status" value="1"/>
</dbReference>
<dbReference type="Gene3D" id="3.40.50.620">
    <property type="entry name" value="HUPs"/>
    <property type="match status" value="1"/>
</dbReference>
<sequence length="540" mass="63577">MPLIEQEQAKEFRIFERSGKMRVISNLFEEQETLFRNTKEEIKNVYLSDDRPWVIGYSGGKDSTAVVQLVFEALSELDRNLLTKKVYVIASDTLVETPLIVQSINTTLRRIEKKAIELGLPFETHKVKPLIEQSFWVNIIGRGYPLPNQQFRWCTDRMKIDPSNRFIMDKVNSFGEVIMLLGVREKESKTRANVIKSHSTDGKVLMKHSTLPNAYVYAPIKNFDVDDVWNYLLNNESPWGDDNYELYRLYSDSNSGECPLIVDKTIKETAGSCGNSRFGCWVCTVVEEDKALSGFIQSGHDWMKPLLAFRNWLANIRDDRTMRMKYRNNGQIYLLKVNQLEDKGKQWIFLPKKGNREPQRIPLDKFTIIKRNELNDYIKRHNIDLSTSEDPKILIEDEDGNLYRLGLGPFTLEARKEILERLLKLQKSIKHPYEDNYELIQVEELKEIRRIWFYSGDFEDSLPKIYRKVYGHDLDWETDEHLLFDEEDLTQLEMTCKEYDLDFRLMKKLLIIEKQYSGYKLRRGIMDKLSSALIQDYLYL</sequence>
<evidence type="ECO:0000259" key="1">
    <source>
        <dbReference type="Pfam" id="PF01507"/>
    </source>
</evidence>
<reference evidence="2 3" key="1">
    <citation type="submission" date="2016-01" db="EMBL/GenBank/DDBJ databases">
        <title>Draft Genome Sequences of Seven Thermophilic Sporeformers Isolated from Foods.</title>
        <authorList>
            <person name="Berendsen E.M."/>
            <person name="Wells-Bennik M.H."/>
            <person name="Krawcyk A.O."/>
            <person name="De Jong A."/>
            <person name="Holsappel S."/>
            <person name="Eijlander R.T."/>
            <person name="Kuipers O.P."/>
        </authorList>
    </citation>
    <scope>NUCLEOTIDE SEQUENCE [LARGE SCALE GENOMIC DNA]</scope>
    <source>
        <strain evidence="2 3">B4135</strain>
    </source>
</reference>
<dbReference type="InterPro" id="IPR002500">
    <property type="entry name" value="PAPS_reduct_dom"/>
</dbReference>
<dbReference type="PATRIC" id="fig|301148.3.peg.996"/>
<feature type="domain" description="Phosphoadenosine phosphosulphate reductase" evidence="1">
    <location>
        <begin position="54"/>
        <end position="238"/>
    </location>
</feature>
<dbReference type="InterPro" id="IPR050128">
    <property type="entry name" value="Sulfate_adenylyltrnsfr_sub2"/>
</dbReference>
<accession>A0A150MBT5</accession>
<dbReference type="InterPro" id="IPR014729">
    <property type="entry name" value="Rossmann-like_a/b/a_fold"/>
</dbReference>
<protein>
    <recommendedName>
        <fullName evidence="1">Phosphoadenosine phosphosulphate reductase domain-containing protein</fullName>
    </recommendedName>
</protein>
<evidence type="ECO:0000313" key="3">
    <source>
        <dbReference type="Proteomes" id="UP000075683"/>
    </source>
</evidence>
<dbReference type="SUPFAM" id="SSF52402">
    <property type="entry name" value="Adenine nucleotide alpha hydrolases-like"/>
    <property type="match status" value="1"/>
</dbReference>